<name>A0ABY8WWK5_9ACTN</name>
<evidence type="ECO:0008006" key="3">
    <source>
        <dbReference type="Google" id="ProtNLM"/>
    </source>
</evidence>
<accession>A0ABY8WWK5</accession>
<protein>
    <recommendedName>
        <fullName evidence="3">Polyketide cyclase</fullName>
    </recommendedName>
</protein>
<dbReference type="Proteomes" id="UP001240150">
    <property type="component" value="Chromosome"/>
</dbReference>
<sequence length="153" mass="17116">MDLQNGGRVVRRVAVTDPVALARAGDYSDAFEARLAEPDQRSPEQWVRDGFAAFPPSVKRVVRLLGFRPGDTRPGQIAGLRIVESTAEVVRLETSLRLLRAVMVGRQVAPTRRTLTTVLFFNRPVLARLVWRLIGPRHRRIAMRIVAGQEQPG</sequence>
<proteinExistence type="predicted"/>
<keyword evidence="2" id="KW-1185">Reference proteome</keyword>
<dbReference type="RefSeq" id="WP_284922135.1">
    <property type="nucleotide sequence ID" value="NZ_CP126980.1"/>
</dbReference>
<dbReference type="EMBL" id="CP126980">
    <property type="protein sequence ID" value="WIN00606.1"/>
    <property type="molecule type" value="Genomic_DNA"/>
</dbReference>
<organism evidence="1 2">
    <name type="scientific">Actinoplanes oblitus</name>
    <dbReference type="NCBI Taxonomy" id="3040509"/>
    <lineage>
        <taxon>Bacteria</taxon>
        <taxon>Bacillati</taxon>
        <taxon>Actinomycetota</taxon>
        <taxon>Actinomycetes</taxon>
        <taxon>Micromonosporales</taxon>
        <taxon>Micromonosporaceae</taxon>
        <taxon>Actinoplanes</taxon>
    </lineage>
</organism>
<evidence type="ECO:0000313" key="2">
    <source>
        <dbReference type="Proteomes" id="UP001240150"/>
    </source>
</evidence>
<evidence type="ECO:0000313" key="1">
    <source>
        <dbReference type="EMBL" id="WIN00606.1"/>
    </source>
</evidence>
<gene>
    <name evidence="1" type="ORF">ACTOB_004321</name>
</gene>
<reference evidence="1 2" key="1">
    <citation type="submission" date="2023-06" db="EMBL/GenBank/DDBJ databases">
        <authorList>
            <person name="Yushchuk O."/>
            <person name="Binda E."/>
            <person name="Ruckert-Reed C."/>
            <person name="Fedorenko V."/>
            <person name="Kalinowski J."/>
            <person name="Marinelli F."/>
        </authorList>
    </citation>
    <scope>NUCLEOTIDE SEQUENCE [LARGE SCALE GENOMIC DNA]</scope>
    <source>
        <strain evidence="1 2">NRRL 3884</strain>
    </source>
</reference>